<name>A0AAE1KV27_PETCI</name>
<proteinExistence type="predicted"/>
<feature type="region of interest" description="Disordered" evidence="1">
    <location>
        <begin position="177"/>
        <end position="212"/>
    </location>
</feature>
<evidence type="ECO:0000313" key="2">
    <source>
        <dbReference type="EMBL" id="KAK3882940.1"/>
    </source>
</evidence>
<feature type="region of interest" description="Disordered" evidence="1">
    <location>
        <begin position="144"/>
        <end position="163"/>
    </location>
</feature>
<feature type="compositionally biased region" description="Polar residues" evidence="1">
    <location>
        <begin position="287"/>
        <end position="300"/>
    </location>
</feature>
<dbReference type="EMBL" id="JAWQEG010001046">
    <property type="protein sequence ID" value="KAK3882940.1"/>
    <property type="molecule type" value="Genomic_DNA"/>
</dbReference>
<accession>A0AAE1KV27</accession>
<feature type="compositionally biased region" description="Polar residues" evidence="1">
    <location>
        <begin position="348"/>
        <end position="361"/>
    </location>
</feature>
<feature type="compositionally biased region" description="Polar residues" evidence="1">
    <location>
        <begin position="373"/>
        <end position="391"/>
    </location>
</feature>
<feature type="region of interest" description="Disordered" evidence="1">
    <location>
        <begin position="268"/>
        <end position="306"/>
    </location>
</feature>
<feature type="region of interest" description="Disordered" evidence="1">
    <location>
        <begin position="327"/>
        <end position="465"/>
    </location>
</feature>
<feature type="compositionally biased region" description="Low complexity" evidence="1">
    <location>
        <begin position="106"/>
        <end position="131"/>
    </location>
</feature>
<organism evidence="2 3">
    <name type="scientific">Petrolisthes cinctipes</name>
    <name type="common">Flat porcelain crab</name>
    <dbReference type="NCBI Taxonomy" id="88211"/>
    <lineage>
        <taxon>Eukaryota</taxon>
        <taxon>Metazoa</taxon>
        <taxon>Ecdysozoa</taxon>
        <taxon>Arthropoda</taxon>
        <taxon>Crustacea</taxon>
        <taxon>Multicrustacea</taxon>
        <taxon>Malacostraca</taxon>
        <taxon>Eumalacostraca</taxon>
        <taxon>Eucarida</taxon>
        <taxon>Decapoda</taxon>
        <taxon>Pleocyemata</taxon>
        <taxon>Anomura</taxon>
        <taxon>Galatheoidea</taxon>
        <taxon>Porcellanidae</taxon>
        <taxon>Petrolisthes</taxon>
    </lineage>
</organism>
<feature type="compositionally biased region" description="Low complexity" evidence="1">
    <location>
        <begin position="434"/>
        <end position="452"/>
    </location>
</feature>
<protein>
    <submittedName>
        <fullName evidence="2">Uncharacterized protein</fullName>
    </submittedName>
</protein>
<feature type="compositionally biased region" description="Polar residues" evidence="1">
    <location>
        <begin position="329"/>
        <end position="340"/>
    </location>
</feature>
<comment type="caution">
    <text evidence="2">The sequence shown here is derived from an EMBL/GenBank/DDBJ whole genome shotgun (WGS) entry which is preliminary data.</text>
</comment>
<evidence type="ECO:0000313" key="3">
    <source>
        <dbReference type="Proteomes" id="UP001286313"/>
    </source>
</evidence>
<dbReference type="AlphaFoldDB" id="A0AAE1KV27"/>
<evidence type="ECO:0000256" key="1">
    <source>
        <dbReference type="SAM" id="MobiDB-lite"/>
    </source>
</evidence>
<feature type="region of interest" description="Disordered" evidence="1">
    <location>
        <begin position="98"/>
        <end position="131"/>
    </location>
</feature>
<sequence>MRQAEEGSSTLPYHSCPACATIRLVKGGLKSAAGFLIPRPVPQGFPRDTRKPGNYRSSSEHHVINCARTYRRMGSTRPERTRRTGFIHAGLKGAVIIPERRRIQPSSLGDSDSVSSCSMSQTSKGYTISRSSSAHSIATIASSALPSTRTHSRQSSLSSAAPPSLYPLSQSTSTYSVTSTSSSTVFPPGASKVPSAASGRTPACSSTLCPVSEGNGSQQSSYGYPLAQSVSAQGLSSAFPSSFFPLARSTSNLSRGWRDFKMNLMRDKKTSSKPGSIVPSDNHPALDSQQMEVPKGTSTWGKRIKFQERREKLRRFTTSVLPSQLKGLVQNQTTTTTSEPVSKPRDVTLQSNQHSDCQQPQHPEIKNKPHTTPKPSNAKDQQPQICSNPTDHQTRASKIQRLSDPSPEAPKVSDVNKMGGMNGQAMAAVTQTGSSSQNSVPVSSQQSASPRSSSPPPKPPRTCGVVKGKTVKLPAVVIEDADGEVFIADNDTSRGLSSHVGSTGIMLCGRFASEGGISSSSQATASGGEVNVKPPAKRTFLPPQKSASCSAIRKKPQPAPRTIFPVLTTTSSKRECRAASSEDSLVSSVDSEVTLKHSSAGDVKNSGGYFEDTVISSTPLPWRKGPLYHPSIPEHSVSKDTTHTPVKTNYKRFLSADFATNQMDDSYTSHKCYFTTPAGSQNNSIGSLVSSVHDWNDIPWITTPPRIVIQSSQSMLNLSTDGDYGLVSRDLDVGYIVLSYQDTKENEKMSVSSGFDGKLNYFTSYSSAPS</sequence>
<keyword evidence="3" id="KW-1185">Reference proteome</keyword>
<feature type="compositionally biased region" description="Polar residues" evidence="1">
    <location>
        <begin position="203"/>
        <end position="212"/>
    </location>
</feature>
<dbReference type="Proteomes" id="UP001286313">
    <property type="component" value="Unassembled WGS sequence"/>
</dbReference>
<feature type="region of interest" description="Disordered" evidence="1">
    <location>
        <begin position="517"/>
        <end position="536"/>
    </location>
</feature>
<gene>
    <name evidence="2" type="ORF">Pcinc_012707</name>
</gene>
<reference evidence="2" key="1">
    <citation type="submission" date="2023-10" db="EMBL/GenBank/DDBJ databases">
        <title>Genome assemblies of two species of porcelain crab, Petrolisthes cinctipes and Petrolisthes manimaculis (Anomura: Porcellanidae).</title>
        <authorList>
            <person name="Angst P."/>
        </authorList>
    </citation>
    <scope>NUCLEOTIDE SEQUENCE</scope>
    <source>
        <strain evidence="2">PB745_01</strain>
        <tissue evidence="2">Gill</tissue>
    </source>
</reference>